<evidence type="ECO:0000313" key="1">
    <source>
        <dbReference type="EMBL" id="MBB6448628.1"/>
    </source>
</evidence>
<proteinExistence type="predicted"/>
<dbReference type="EMBL" id="JACHHJ010000001">
    <property type="protein sequence ID" value="MBB6448628.1"/>
    <property type="molecule type" value="Genomic_DNA"/>
</dbReference>
<comment type="caution">
    <text evidence="1">The sequence shown here is derived from an EMBL/GenBank/DDBJ whole genome shotgun (WGS) entry which is preliminary data.</text>
</comment>
<sequence>MGKTLSLGTLFGILLVLSGIAVVNMKDIKQLRRKVDYDHAIPDQKEKGSL</sequence>
<dbReference type="Proteomes" id="UP000568839">
    <property type="component" value="Unassembled WGS sequence"/>
</dbReference>
<reference evidence="1 2" key="1">
    <citation type="submission" date="2020-08" db="EMBL/GenBank/DDBJ databases">
        <title>Genomic Encyclopedia of Type Strains, Phase IV (KMG-IV): sequencing the most valuable type-strain genomes for metagenomic binning, comparative biology and taxonomic classification.</title>
        <authorList>
            <person name="Goeker M."/>
        </authorList>
    </citation>
    <scope>NUCLEOTIDE SEQUENCE [LARGE SCALE GENOMIC DNA]</scope>
    <source>
        <strain evidence="1 2">DSM 21769</strain>
    </source>
</reference>
<protein>
    <submittedName>
        <fullName evidence="1">Drug/metabolite transporter (DMT)-like permease</fullName>
    </submittedName>
</protein>
<dbReference type="AlphaFoldDB" id="A0A841Q053"/>
<dbReference type="RefSeq" id="WP_184402597.1">
    <property type="nucleotide sequence ID" value="NZ_JACHHJ010000001.1"/>
</dbReference>
<organism evidence="1 2">
    <name type="scientific">Geomicrobium halophilum</name>
    <dbReference type="NCBI Taxonomy" id="549000"/>
    <lineage>
        <taxon>Bacteria</taxon>
        <taxon>Bacillati</taxon>
        <taxon>Bacillota</taxon>
        <taxon>Bacilli</taxon>
        <taxon>Bacillales</taxon>
        <taxon>Geomicrobium</taxon>
    </lineage>
</organism>
<name>A0A841Q053_9BACL</name>
<evidence type="ECO:0000313" key="2">
    <source>
        <dbReference type="Proteomes" id="UP000568839"/>
    </source>
</evidence>
<keyword evidence="2" id="KW-1185">Reference proteome</keyword>
<accession>A0A841Q053</accession>
<gene>
    <name evidence="1" type="ORF">HNR44_000577</name>
</gene>